<evidence type="ECO:0000256" key="3">
    <source>
        <dbReference type="ARBA" id="ARBA00022989"/>
    </source>
</evidence>
<keyword evidence="2 5" id="KW-0812">Transmembrane</keyword>
<evidence type="ECO:0000256" key="6">
    <source>
        <dbReference type="SAM" id="SignalP"/>
    </source>
</evidence>
<evidence type="ECO:0000256" key="5">
    <source>
        <dbReference type="SAM" id="Phobius"/>
    </source>
</evidence>
<feature type="chain" id="PRO_5045796374" evidence="6">
    <location>
        <begin position="30"/>
        <end position="292"/>
    </location>
</feature>
<feature type="signal peptide" evidence="6">
    <location>
        <begin position="1"/>
        <end position="29"/>
    </location>
</feature>
<dbReference type="InterPro" id="IPR023380">
    <property type="entry name" value="DsbB-like_sf"/>
</dbReference>
<keyword evidence="3 5" id="KW-1133">Transmembrane helix</keyword>
<proteinExistence type="predicted"/>
<protein>
    <submittedName>
        <fullName evidence="7">Disulfide bond formation protein B</fullName>
    </submittedName>
</protein>
<sequence length="292" mass="30426">MNTRNLAGSATSLGSTLAAVFSASAGACAGGVCLAGAQAGISAFSASSTSFAAMAAASSAAEGVSASGVDTVFPWWMKLAIVALMLSTIYTTAILFSHRKWAVFAALGGVFAVIAELHWLPVGKRGELLAIAIGVTPLVLGPLLLRWERFFSRDRIQNGIRIASGILAGIAFIWVFYLQISQGWEPCALCWIERIALAGVIYAAFAGRPDVAFVSSILGIGAVFLQLAEIHHAAHALTGFCSLFSHTSCAVAGSQSLGPWPIALDAGVLFAVLLMLSMAAWPQRHEKSGREG</sequence>
<evidence type="ECO:0000256" key="1">
    <source>
        <dbReference type="ARBA" id="ARBA00004141"/>
    </source>
</evidence>
<reference evidence="7 8" key="1">
    <citation type="journal article" date="2021" name="ISME J.">
        <title>Genomic evolution of the class Acidithiobacillia: deep-branching Proteobacteria living in extreme acidic conditions.</title>
        <authorList>
            <person name="Moya-Beltran A."/>
            <person name="Beard S."/>
            <person name="Rojas-Villalobos C."/>
            <person name="Issotta F."/>
            <person name="Gallardo Y."/>
            <person name="Ulloa R."/>
            <person name="Giaveno A."/>
            <person name="Degli Esposti M."/>
            <person name="Johnson D.B."/>
            <person name="Quatrini R."/>
        </authorList>
    </citation>
    <scope>NUCLEOTIDE SEQUENCE [LARGE SCALE GENOMIC DNA]</scope>
    <source>
        <strain evidence="7 8">ATCC 19703</strain>
    </source>
</reference>
<feature type="transmembrane region" description="Helical" evidence="5">
    <location>
        <begin position="103"/>
        <end position="122"/>
    </location>
</feature>
<dbReference type="PROSITE" id="PS51257">
    <property type="entry name" value="PROKAR_LIPOPROTEIN"/>
    <property type="match status" value="1"/>
</dbReference>
<dbReference type="Pfam" id="PF02600">
    <property type="entry name" value="DsbB"/>
    <property type="match status" value="1"/>
</dbReference>
<accession>A0ABS5ZQ51</accession>
<keyword evidence="8" id="KW-1185">Reference proteome</keyword>
<evidence type="ECO:0000313" key="7">
    <source>
        <dbReference type="EMBL" id="MBU2738585.1"/>
    </source>
</evidence>
<comment type="subcellular location">
    <subcellularLocation>
        <location evidence="1">Membrane</location>
        <topology evidence="1">Multi-pass membrane protein</topology>
    </subcellularLocation>
</comment>
<dbReference type="Proteomes" id="UP001197028">
    <property type="component" value="Unassembled WGS sequence"/>
</dbReference>
<feature type="transmembrane region" description="Helical" evidence="5">
    <location>
        <begin position="128"/>
        <end position="147"/>
    </location>
</feature>
<keyword evidence="4 5" id="KW-0472">Membrane</keyword>
<feature type="transmembrane region" description="Helical" evidence="5">
    <location>
        <begin position="159"/>
        <end position="177"/>
    </location>
</feature>
<feature type="transmembrane region" description="Helical" evidence="5">
    <location>
        <begin position="75"/>
        <end position="96"/>
    </location>
</feature>
<evidence type="ECO:0000313" key="8">
    <source>
        <dbReference type="Proteomes" id="UP001197028"/>
    </source>
</evidence>
<feature type="transmembrane region" description="Helical" evidence="5">
    <location>
        <begin position="262"/>
        <end position="281"/>
    </location>
</feature>
<gene>
    <name evidence="7" type="ORF">HJG40_07215</name>
</gene>
<dbReference type="RefSeq" id="WP_215863550.1">
    <property type="nucleotide sequence ID" value="NZ_JABELD010000051.1"/>
</dbReference>
<organism evidence="7 8">
    <name type="scientific">Acidithiobacillus concretivorus</name>
    <dbReference type="NCBI Taxonomy" id="3063952"/>
    <lineage>
        <taxon>Bacteria</taxon>
        <taxon>Pseudomonadati</taxon>
        <taxon>Pseudomonadota</taxon>
        <taxon>Acidithiobacillia</taxon>
        <taxon>Acidithiobacillales</taxon>
        <taxon>Acidithiobacillaceae</taxon>
        <taxon>Acidithiobacillus</taxon>
    </lineage>
</organism>
<dbReference type="SUPFAM" id="SSF158442">
    <property type="entry name" value="DsbB-like"/>
    <property type="match status" value="1"/>
</dbReference>
<comment type="caution">
    <text evidence="7">The sequence shown here is derived from an EMBL/GenBank/DDBJ whole genome shotgun (WGS) entry which is preliminary data.</text>
</comment>
<evidence type="ECO:0000256" key="4">
    <source>
        <dbReference type="ARBA" id="ARBA00023136"/>
    </source>
</evidence>
<evidence type="ECO:0000256" key="2">
    <source>
        <dbReference type="ARBA" id="ARBA00022692"/>
    </source>
</evidence>
<keyword evidence="6" id="KW-0732">Signal</keyword>
<name>A0ABS5ZQ51_9PROT</name>
<dbReference type="InterPro" id="IPR003752">
    <property type="entry name" value="DiS_bond_form_DsbB/BdbC"/>
</dbReference>
<dbReference type="EMBL" id="JABELD010000051">
    <property type="protein sequence ID" value="MBU2738585.1"/>
    <property type="molecule type" value="Genomic_DNA"/>
</dbReference>
<feature type="transmembrane region" description="Helical" evidence="5">
    <location>
        <begin position="183"/>
        <end position="204"/>
    </location>
</feature>
<feature type="transmembrane region" description="Helical" evidence="5">
    <location>
        <begin position="211"/>
        <end position="228"/>
    </location>
</feature>